<reference evidence="1 2" key="1">
    <citation type="journal article" date="2022" name="Antonie Van Leeuwenhoek">
        <title>Whole genome sequencing of the halophilic Halomonas qaidamensis XH36, a novel species strain with high ectoine production.</title>
        <authorList>
            <person name="Zhang T."/>
            <person name="Cui T."/>
            <person name="Cao Y."/>
            <person name="Li Y."/>
            <person name="Li F."/>
            <person name="Zhu D."/>
            <person name="Xing J."/>
        </authorList>
    </citation>
    <scope>NUCLEOTIDE SEQUENCE [LARGE SCALE GENOMIC DNA]</scope>
    <source>
        <strain evidence="1 2">XH36</strain>
    </source>
</reference>
<gene>
    <name evidence="1" type="ORF">K1Y77_08855</name>
</gene>
<dbReference type="RefSeq" id="WP_264428043.1">
    <property type="nucleotide sequence ID" value="NZ_CP080627.1"/>
</dbReference>
<evidence type="ECO:0000313" key="2">
    <source>
        <dbReference type="Proteomes" id="UP001163082"/>
    </source>
</evidence>
<proteinExistence type="predicted"/>
<dbReference type="EMBL" id="CP080627">
    <property type="protein sequence ID" value="UYV17619.1"/>
    <property type="molecule type" value="Genomic_DNA"/>
</dbReference>
<keyword evidence="2" id="KW-1185">Reference proteome</keyword>
<sequence>MEKAIKCASRTVKTPVKKVSNPLFTSSSNADRVRRWHLLYAIGQHFGQFRMTADSLVIKRWKDQPLRQELNGRSISLELRFYCMVLRERIDQRDGWTLGFLTVNFSQALTQRLANNNTRSPAGVYANCINRRFRKLNVRAEWFGVLEDYKGNLHSHGLIGFHKDDEAKIKQCLKVDTDMDSGIRLQTSYRLPRKKRSSLSSHTAATTKSARCNIDVCAADYISKALEKISSYMKAGKCRVYVPNELRSAAKSRYEEMRSKQNRFRSATFDTTTLNCHQALTYMLKGWVPETIDPDQARLDEQRIIDIDNALAWEHFRNSEPSYDWQYEENDPSVDASYFDAEQEIAEGLSEGEYDRVVEEAERFIDQSAPTGEMTEGEYDWLMSEIAVIAKEQEKARSLSEGQYEALMQEISSDIEQYRQEELLWQAPTDPAVSDTELDAFMKQQALNVAEKRSITPGQNSSLTLTLTTDTEMALYAMSAGNNPPSQSCIARQINTAYGARHPPLTAPLNTPYNAQIARLRRLSAWDISLCRKTKKTPLELPRGVMKLCRRYQMSSLITEWPPPMATTCRS</sequence>
<accession>A0ABY6JKD9</accession>
<name>A0ABY6JKD9_9GAMM</name>
<protein>
    <recommendedName>
        <fullName evidence="3">Replication protein</fullName>
    </recommendedName>
</protein>
<dbReference type="Proteomes" id="UP001163082">
    <property type="component" value="Chromosome"/>
</dbReference>
<organism evidence="1 2">
    <name type="scientific">Halomonas qaidamensis</name>
    <dbReference type="NCBI Taxonomy" id="2866211"/>
    <lineage>
        <taxon>Bacteria</taxon>
        <taxon>Pseudomonadati</taxon>
        <taxon>Pseudomonadota</taxon>
        <taxon>Gammaproteobacteria</taxon>
        <taxon>Oceanospirillales</taxon>
        <taxon>Halomonadaceae</taxon>
        <taxon>Halomonas</taxon>
    </lineage>
</organism>
<evidence type="ECO:0008006" key="3">
    <source>
        <dbReference type="Google" id="ProtNLM"/>
    </source>
</evidence>
<evidence type="ECO:0000313" key="1">
    <source>
        <dbReference type="EMBL" id="UYV17619.1"/>
    </source>
</evidence>